<accession>A0A835H8K9</accession>
<keyword evidence="3" id="KW-1185">Reference proteome</keyword>
<evidence type="ECO:0000313" key="3">
    <source>
        <dbReference type="Proteomes" id="UP000631114"/>
    </source>
</evidence>
<evidence type="ECO:0000256" key="1">
    <source>
        <dbReference type="SAM" id="MobiDB-lite"/>
    </source>
</evidence>
<dbReference type="Proteomes" id="UP000631114">
    <property type="component" value="Unassembled WGS sequence"/>
</dbReference>
<dbReference type="AlphaFoldDB" id="A0A835H8K9"/>
<name>A0A835H8K9_9MAGN</name>
<proteinExistence type="predicted"/>
<protein>
    <submittedName>
        <fullName evidence="2">Uncharacterized protein</fullName>
    </submittedName>
</protein>
<gene>
    <name evidence="2" type="ORF">IFM89_038426</name>
</gene>
<evidence type="ECO:0000313" key="2">
    <source>
        <dbReference type="EMBL" id="KAF9595291.1"/>
    </source>
</evidence>
<comment type="caution">
    <text evidence="2">The sequence shown here is derived from an EMBL/GenBank/DDBJ whole genome shotgun (WGS) entry which is preliminary data.</text>
</comment>
<dbReference type="EMBL" id="JADFTS010000008">
    <property type="protein sequence ID" value="KAF9595291.1"/>
    <property type="molecule type" value="Genomic_DNA"/>
</dbReference>
<organism evidence="2 3">
    <name type="scientific">Coptis chinensis</name>
    <dbReference type="NCBI Taxonomy" id="261450"/>
    <lineage>
        <taxon>Eukaryota</taxon>
        <taxon>Viridiplantae</taxon>
        <taxon>Streptophyta</taxon>
        <taxon>Embryophyta</taxon>
        <taxon>Tracheophyta</taxon>
        <taxon>Spermatophyta</taxon>
        <taxon>Magnoliopsida</taxon>
        <taxon>Ranunculales</taxon>
        <taxon>Ranunculaceae</taxon>
        <taxon>Coptidoideae</taxon>
        <taxon>Coptis</taxon>
    </lineage>
</organism>
<dbReference type="OrthoDB" id="1924328at2759"/>
<feature type="region of interest" description="Disordered" evidence="1">
    <location>
        <begin position="134"/>
        <end position="164"/>
    </location>
</feature>
<sequence>MHKPAALVGSELGLGSAVQSKKIHKPMHHTRFFDKLEPGKPGNIRAKPEILGGGIAEELLSEMFESDSDTSEDGISLLVCRKLLKLMNGDVQYLREAGKSSFITKAQTIERCMTSLVNMRNLIDLFDGAMAPQTKSLPQGSGGTGIVPADVRPPRPEDASDISSNFINCET</sequence>
<reference evidence="2 3" key="1">
    <citation type="submission" date="2020-10" db="EMBL/GenBank/DDBJ databases">
        <title>The Coptis chinensis genome and diversification of protoberbering-type alkaloids.</title>
        <authorList>
            <person name="Wang B."/>
            <person name="Shu S."/>
            <person name="Song C."/>
            <person name="Liu Y."/>
        </authorList>
    </citation>
    <scope>NUCLEOTIDE SEQUENCE [LARGE SCALE GENOMIC DNA]</scope>
    <source>
        <strain evidence="2">HL-2020</strain>
        <tissue evidence="2">Leaf</tissue>
    </source>
</reference>